<sequence>MKYEVVMQKHFLGSFAKRSVRSLQRCATAKLKRKGMTEKAVAEREVKDLRNPLLIAGIVLNTLLLLSFSRLQFRNTNLLYLFLLAVFDIFVELSFMVSFEAALNNALFSKLEMYLSGCAQNSWLFVDGRH</sequence>
<name>A0A0C2GNM7_9BILA</name>
<keyword evidence="3" id="KW-1185">Reference proteome</keyword>
<reference evidence="2 3" key="1">
    <citation type="submission" date="2013-12" db="EMBL/GenBank/DDBJ databases">
        <title>Draft genome of the parsitic nematode Ancylostoma duodenale.</title>
        <authorList>
            <person name="Mitreva M."/>
        </authorList>
    </citation>
    <scope>NUCLEOTIDE SEQUENCE [LARGE SCALE GENOMIC DNA]</scope>
    <source>
        <strain evidence="2 3">Zhejiang</strain>
    </source>
</reference>
<protein>
    <recommendedName>
        <fullName evidence="4">G-protein coupled receptors family 1 profile domain-containing protein</fullName>
    </recommendedName>
</protein>
<feature type="transmembrane region" description="Helical" evidence="1">
    <location>
        <begin position="79"/>
        <end position="103"/>
    </location>
</feature>
<gene>
    <name evidence="2" type="ORF">ANCDUO_06804</name>
</gene>
<dbReference type="EMBL" id="KN729011">
    <property type="protein sequence ID" value="KIH62905.1"/>
    <property type="molecule type" value="Genomic_DNA"/>
</dbReference>
<evidence type="ECO:0000313" key="3">
    <source>
        <dbReference type="Proteomes" id="UP000054047"/>
    </source>
</evidence>
<keyword evidence="1" id="KW-1133">Transmembrane helix</keyword>
<keyword evidence="1" id="KW-0472">Membrane</keyword>
<evidence type="ECO:0000313" key="2">
    <source>
        <dbReference type="EMBL" id="KIH62905.1"/>
    </source>
</evidence>
<dbReference type="Proteomes" id="UP000054047">
    <property type="component" value="Unassembled WGS sequence"/>
</dbReference>
<evidence type="ECO:0000256" key="1">
    <source>
        <dbReference type="SAM" id="Phobius"/>
    </source>
</evidence>
<keyword evidence="1" id="KW-0812">Transmembrane</keyword>
<accession>A0A0C2GNM7</accession>
<organism evidence="2 3">
    <name type="scientific">Ancylostoma duodenale</name>
    <dbReference type="NCBI Taxonomy" id="51022"/>
    <lineage>
        <taxon>Eukaryota</taxon>
        <taxon>Metazoa</taxon>
        <taxon>Ecdysozoa</taxon>
        <taxon>Nematoda</taxon>
        <taxon>Chromadorea</taxon>
        <taxon>Rhabditida</taxon>
        <taxon>Rhabditina</taxon>
        <taxon>Rhabditomorpha</taxon>
        <taxon>Strongyloidea</taxon>
        <taxon>Ancylostomatidae</taxon>
        <taxon>Ancylostomatinae</taxon>
        <taxon>Ancylostoma</taxon>
    </lineage>
</organism>
<proteinExistence type="predicted"/>
<evidence type="ECO:0008006" key="4">
    <source>
        <dbReference type="Google" id="ProtNLM"/>
    </source>
</evidence>
<dbReference type="AlphaFoldDB" id="A0A0C2GNM7"/>